<sequence length="129" mass="14581">MDDGSHLLPFKKGPFHMAQKANLDLVPVTHSGIKRLTGGLLARPGTIVMRIGPRITRHQCKDWTIDQTADFAYKQMKGMMTPVSDDVIYNTTKTRKSWLFFLAYQVVIYLAAKWVCCLFCCGHSHAHQG</sequence>
<dbReference type="EMBL" id="CCKQ01010174">
    <property type="protein sequence ID" value="CDW81681.1"/>
    <property type="molecule type" value="Genomic_DNA"/>
</dbReference>
<dbReference type="OrthoDB" id="202234at2759"/>
<organism evidence="1 2">
    <name type="scientific">Stylonychia lemnae</name>
    <name type="common">Ciliate</name>
    <dbReference type="NCBI Taxonomy" id="5949"/>
    <lineage>
        <taxon>Eukaryota</taxon>
        <taxon>Sar</taxon>
        <taxon>Alveolata</taxon>
        <taxon>Ciliophora</taxon>
        <taxon>Intramacronucleata</taxon>
        <taxon>Spirotrichea</taxon>
        <taxon>Stichotrichia</taxon>
        <taxon>Sporadotrichida</taxon>
        <taxon>Oxytrichidae</taxon>
        <taxon>Stylonychinae</taxon>
        <taxon>Stylonychia</taxon>
    </lineage>
</organism>
<proteinExistence type="predicted"/>
<gene>
    <name evidence="1" type="primary">Contig19606.g20787</name>
    <name evidence="1" type="ORF">STYLEM_10704</name>
</gene>
<evidence type="ECO:0000313" key="1">
    <source>
        <dbReference type="EMBL" id="CDW81681.1"/>
    </source>
</evidence>
<evidence type="ECO:0000313" key="2">
    <source>
        <dbReference type="Proteomes" id="UP000039865"/>
    </source>
</evidence>
<dbReference type="SUPFAM" id="SSF69593">
    <property type="entry name" value="Glycerol-3-phosphate (1)-acyltransferase"/>
    <property type="match status" value="1"/>
</dbReference>
<keyword evidence="2" id="KW-1185">Reference proteome</keyword>
<reference evidence="1 2" key="1">
    <citation type="submission" date="2014-06" db="EMBL/GenBank/DDBJ databases">
        <authorList>
            <person name="Swart Estienne"/>
        </authorList>
    </citation>
    <scope>NUCLEOTIDE SEQUENCE [LARGE SCALE GENOMIC DNA]</scope>
    <source>
        <strain evidence="1 2">130c</strain>
    </source>
</reference>
<accession>A0A078AIB3</accession>
<protein>
    <submittedName>
        <fullName evidence="1">Uncharacterized protein</fullName>
    </submittedName>
</protein>
<dbReference type="Proteomes" id="UP000039865">
    <property type="component" value="Unassembled WGS sequence"/>
</dbReference>
<dbReference type="AlphaFoldDB" id="A0A078AIB3"/>
<dbReference type="InParanoid" id="A0A078AIB3"/>
<name>A0A078AIB3_STYLE</name>